<dbReference type="NCBIfam" id="TIGR00109">
    <property type="entry name" value="hemH"/>
    <property type="match status" value="1"/>
</dbReference>
<keyword evidence="2 9" id="KW-0963">Cytoplasm</keyword>
<keyword evidence="3 9" id="KW-0479">Metal-binding</keyword>
<protein>
    <recommendedName>
        <fullName evidence="9 10">Ferrochelatase</fullName>
        <ecNumber evidence="9 10">4.98.1.1</ecNumber>
    </recommendedName>
    <alternativeName>
        <fullName evidence="9">Heme synthase</fullName>
    </alternativeName>
    <alternativeName>
        <fullName evidence="9">Protoheme ferro-lyase</fullName>
    </alternativeName>
</protein>
<name>A0A4R5TQR6_9GAMM</name>
<keyword evidence="12" id="KW-1185">Reference proteome</keyword>
<dbReference type="HAMAP" id="MF_00323">
    <property type="entry name" value="Ferrochelatase"/>
    <property type="match status" value="1"/>
</dbReference>
<dbReference type="GO" id="GO:0005737">
    <property type="term" value="C:cytoplasm"/>
    <property type="evidence" value="ECO:0007669"/>
    <property type="project" value="UniProtKB-SubCell"/>
</dbReference>
<organism evidence="11 12">
    <name type="scientific">Luteimonas aestuarii</name>
    <dbReference type="NCBI Taxonomy" id="453837"/>
    <lineage>
        <taxon>Bacteria</taxon>
        <taxon>Pseudomonadati</taxon>
        <taxon>Pseudomonadota</taxon>
        <taxon>Gammaproteobacteria</taxon>
        <taxon>Lysobacterales</taxon>
        <taxon>Lysobacteraceae</taxon>
        <taxon>Luteimonas</taxon>
    </lineage>
</organism>
<dbReference type="CDD" id="cd00419">
    <property type="entry name" value="Ferrochelatase_C"/>
    <property type="match status" value="1"/>
</dbReference>
<dbReference type="CDD" id="cd03411">
    <property type="entry name" value="Ferrochelatase_N"/>
    <property type="match status" value="1"/>
</dbReference>
<evidence type="ECO:0000256" key="8">
    <source>
        <dbReference type="ARBA" id="ARBA00024536"/>
    </source>
</evidence>
<evidence type="ECO:0000256" key="2">
    <source>
        <dbReference type="ARBA" id="ARBA00022490"/>
    </source>
</evidence>
<accession>A0A4R5TQR6</accession>
<dbReference type="OrthoDB" id="9809741at2"/>
<comment type="function">
    <text evidence="9 10">Catalyzes the ferrous insertion into protoporphyrin IX.</text>
</comment>
<dbReference type="GO" id="GO:0046872">
    <property type="term" value="F:metal ion binding"/>
    <property type="evidence" value="ECO:0007669"/>
    <property type="project" value="UniProtKB-KW"/>
</dbReference>
<comment type="similarity">
    <text evidence="1 9 10">Belongs to the ferrochelatase family.</text>
</comment>
<dbReference type="PROSITE" id="PS00534">
    <property type="entry name" value="FERROCHELATASE"/>
    <property type="match status" value="1"/>
</dbReference>
<comment type="caution">
    <text evidence="11">The sequence shown here is derived from an EMBL/GenBank/DDBJ whole genome shotgun (WGS) entry which is preliminary data.</text>
</comment>
<dbReference type="SUPFAM" id="SSF53800">
    <property type="entry name" value="Chelatase"/>
    <property type="match status" value="1"/>
</dbReference>
<sequence length="324" mass="35565">MDDTLPATSAPDTAVVVANLGTPDAPTAPAVRRYLAEFLHDYRVVPLTRWLWCPLLHFVILPLRSGRVAKKYAGIWMDGGSPLAVHTRRLAEGMQARLPGVRVVHAMRYGNPSLAGTLQRLRDAGARRIVVLPLYPQYSTTTTASVDDVARRVDGVRVLQDYHVDPGWVEAVAASIRDAWANGTRGERLLFSFHGIPQRLVDAGDPYQRHCRASTDAIARALGIDPSDIVLTFQSRFGREPWLQPYTDETLRALAAQGVKQVDVVCPGFAVDCLETLEEIAMQNAELFHEAGGETLRYIPCLNDAPAHADALAALARRELDAMA</sequence>
<gene>
    <name evidence="9" type="primary">hemH</name>
    <name evidence="11" type="ORF">E2F46_10190</name>
</gene>
<dbReference type="InterPro" id="IPR033659">
    <property type="entry name" value="Ferrochelatase_N"/>
</dbReference>
<comment type="pathway">
    <text evidence="9 10">Porphyrin-containing compound metabolism; protoheme biosynthesis; protoheme from protoporphyrin-IX: step 1/1.</text>
</comment>
<feature type="binding site" evidence="9">
    <location>
        <position position="194"/>
    </location>
    <ligand>
        <name>Fe(2+)</name>
        <dbReference type="ChEBI" id="CHEBI:29033"/>
    </ligand>
</feature>
<evidence type="ECO:0000256" key="5">
    <source>
        <dbReference type="ARBA" id="ARBA00023133"/>
    </source>
</evidence>
<evidence type="ECO:0000313" key="12">
    <source>
        <dbReference type="Proteomes" id="UP000294796"/>
    </source>
</evidence>
<dbReference type="GO" id="GO:0004325">
    <property type="term" value="F:ferrochelatase activity"/>
    <property type="evidence" value="ECO:0007669"/>
    <property type="project" value="UniProtKB-UniRule"/>
</dbReference>
<evidence type="ECO:0000256" key="1">
    <source>
        <dbReference type="ARBA" id="ARBA00007718"/>
    </source>
</evidence>
<evidence type="ECO:0000256" key="4">
    <source>
        <dbReference type="ARBA" id="ARBA00023004"/>
    </source>
</evidence>
<comment type="catalytic activity">
    <reaction evidence="8">
        <text>Fe-coproporphyrin III + 2 H(+) = coproporphyrin III + Fe(2+)</text>
        <dbReference type="Rhea" id="RHEA:49572"/>
        <dbReference type="ChEBI" id="CHEBI:15378"/>
        <dbReference type="ChEBI" id="CHEBI:29033"/>
        <dbReference type="ChEBI" id="CHEBI:68438"/>
        <dbReference type="ChEBI" id="CHEBI:131725"/>
        <dbReference type="EC" id="4.99.1.9"/>
    </reaction>
    <physiologicalReaction direction="right-to-left" evidence="8">
        <dbReference type="Rhea" id="RHEA:49574"/>
    </physiologicalReaction>
</comment>
<dbReference type="Gene3D" id="3.40.50.1400">
    <property type="match status" value="2"/>
</dbReference>
<dbReference type="RefSeq" id="WP_133321984.1">
    <property type="nucleotide sequence ID" value="NZ_SMTF01000006.1"/>
</dbReference>
<dbReference type="InterPro" id="IPR019772">
    <property type="entry name" value="Ferrochelatase_AS"/>
</dbReference>
<dbReference type="UniPathway" id="UPA00252">
    <property type="reaction ID" value="UER00325"/>
</dbReference>
<dbReference type="Proteomes" id="UP000294796">
    <property type="component" value="Unassembled WGS sequence"/>
</dbReference>
<keyword evidence="7 9" id="KW-0627">Porphyrin biosynthesis</keyword>
<feature type="binding site" evidence="9">
    <location>
        <position position="275"/>
    </location>
    <ligand>
        <name>Fe(2+)</name>
        <dbReference type="ChEBI" id="CHEBI:29033"/>
    </ligand>
</feature>
<dbReference type="InterPro" id="IPR033644">
    <property type="entry name" value="Ferrochelatase_C"/>
</dbReference>
<evidence type="ECO:0000313" key="11">
    <source>
        <dbReference type="EMBL" id="TDK23887.1"/>
    </source>
</evidence>
<evidence type="ECO:0000256" key="10">
    <source>
        <dbReference type="RuleBase" id="RU000607"/>
    </source>
</evidence>
<proteinExistence type="inferred from homology"/>
<comment type="catalytic activity">
    <reaction evidence="9 10">
        <text>heme b + 2 H(+) = protoporphyrin IX + Fe(2+)</text>
        <dbReference type="Rhea" id="RHEA:22584"/>
        <dbReference type="ChEBI" id="CHEBI:15378"/>
        <dbReference type="ChEBI" id="CHEBI:29033"/>
        <dbReference type="ChEBI" id="CHEBI:57306"/>
        <dbReference type="ChEBI" id="CHEBI:60344"/>
        <dbReference type="EC" id="4.98.1.1"/>
    </reaction>
</comment>
<evidence type="ECO:0000256" key="7">
    <source>
        <dbReference type="ARBA" id="ARBA00023244"/>
    </source>
</evidence>
<comment type="subcellular location">
    <subcellularLocation>
        <location evidence="9 10">Cytoplasm</location>
    </subcellularLocation>
</comment>
<dbReference type="AlphaFoldDB" id="A0A4R5TQR6"/>
<evidence type="ECO:0000256" key="9">
    <source>
        <dbReference type="HAMAP-Rule" id="MF_00323"/>
    </source>
</evidence>
<reference evidence="11 12" key="1">
    <citation type="submission" date="2019-03" db="EMBL/GenBank/DDBJ databases">
        <title>Luteimonas zhaokaii sp.nov., isolated from the rectal contents of Plateau pika in Yushu, Qinghai Province, China.</title>
        <authorList>
            <person name="Zhang G."/>
        </authorList>
    </citation>
    <scope>NUCLEOTIDE SEQUENCE [LARGE SCALE GENOMIC DNA]</scope>
    <source>
        <strain evidence="11 12">B9</strain>
    </source>
</reference>
<dbReference type="GO" id="GO:0006783">
    <property type="term" value="P:heme biosynthetic process"/>
    <property type="evidence" value="ECO:0007669"/>
    <property type="project" value="UniProtKB-UniRule"/>
</dbReference>
<dbReference type="InterPro" id="IPR001015">
    <property type="entry name" value="Ferrochelatase"/>
</dbReference>
<dbReference type="FunFam" id="3.40.50.1400:FF:000002">
    <property type="entry name" value="Ferrochelatase"/>
    <property type="match status" value="1"/>
</dbReference>
<keyword evidence="5 9" id="KW-0350">Heme biosynthesis</keyword>
<dbReference type="EMBL" id="SMTF01000006">
    <property type="protein sequence ID" value="TDK23887.1"/>
    <property type="molecule type" value="Genomic_DNA"/>
</dbReference>
<keyword evidence="4 9" id="KW-0408">Iron</keyword>
<dbReference type="PANTHER" id="PTHR11108">
    <property type="entry name" value="FERROCHELATASE"/>
    <property type="match status" value="1"/>
</dbReference>
<evidence type="ECO:0000256" key="3">
    <source>
        <dbReference type="ARBA" id="ARBA00022723"/>
    </source>
</evidence>
<evidence type="ECO:0000256" key="6">
    <source>
        <dbReference type="ARBA" id="ARBA00023239"/>
    </source>
</evidence>
<dbReference type="EC" id="4.98.1.1" evidence="9 10"/>
<dbReference type="Pfam" id="PF00762">
    <property type="entry name" value="Ferrochelatase"/>
    <property type="match status" value="1"/>
</dbReference>
<keyword evidence="6 9" id="KW-0456">Lyase</keyword>
<dbReference type="PANTHER" id="PTHR11108:SF1">
    <property type="entry name" value="FERROCHELATASE, MITOCHONDRIAL"/>
    <property type="match status" value="1"/>
</dbReference>